<organism evidence="2 3">
    <name type="scientific">Smittium mucronatum</name>
    <dbReference type="NCBI Taxonomy" id="133383"/>
    <lineage>
        <taxon>Eukaryota</taxon>
        <taxon>Fungi</taxon>
        <taxon>Fungi incertae sedis</taxon>
        <taxon>Zoopagomycota</taxon>
        <taxon>Kickxellomycotina</taxon>
        <taxon>Harpellomycetes</taxon>
        <taxon>Harpellales</taxon>
        <taxon>Legeriomycetaceae</taxon>
        <taxon>Smittium</taxon>
    </lineage>
</organism>
<accession>A0A1R0GSW3</accession>
<dbReference type="Proteomes" id="UP000187455">
    <property type="component" value="Unassembled WGS sequence"/>
</dbReference>
<feature type="region of interest" description="Disordered" evidence="1">
    <location>
        <begin position="514"/>
        <end position="641"/>
    </location>
</feature>
<feature type="compositionally biased region" description="Low complexity" evidence="1">
    <location>
        <begin position="581"/>
        <end position="591"/>
    </location>
</feature>
<keyword evidence="3" id="KW-1185">Reference proteome</keyword>
<feature type="compositionally biased region" description="Basic and acidic residues" evidence="1">
    <location>
        <begin position="747"/>
        <end position="792"/>
    </location>
</feature>
<proteinExistence type="predicted"/>
<feature type="region of interest" description="Disordered" evidence="1">
    <location>
        <begin position="1"/>
        <end position="30"/>
    </location>
</feature>
<evidence type="ECO:0000256" key="1">
    <source>
        <dbReference type="SAM" id="MobiDB-lite"/>
    </source>
</evidence>
<reference evidence="2 3" key="1">
    <citation type="journal article" date="2016" name="Mol. Biol. Evol.">
        <title>Genome-Wide Survey of Gut Fungi (Harpellales) Reveals the First Horizontally Transferred Ubiquitin Gene from a Mosquito Host.</title>
        <authorList>
            <person name="Wang Y."/>
            <person name="White M.M."/>
            <person name="Kvist S."/>
            <person name="Moncalvo J.M."/>
        </authorList>
    </citation>
    <scope>NUCLEOTIDE SEQUENCE [LARGE SCALE GENOMIC DNA]</scope>
    <source>
        <strain evidence="2 3">ALG-7-W6</strain>
    </source>
</reference>
<feature type="compositionally biased region" description="Basic residues" evidence="1">
    <location>
        <begin position="953"/>
        <end position="963"/>
    </location>
</feature>
<feature type="compositionally biased region" description="Basic and acidic residues" evidence="1">
    <location>
        <begin position="874"/>
        <end position="893"/>
    </location>
</feature>
<dbReference type="EMBL" id="LSSL01003904">
    <property type="protein sequence ID" value="OLY79976.1"/>
    <property type="molecule type" value="Genomic_DNA"/>
</dbReference>
<feature type="compositionally biased region" description="Low complexity" evidence="1">
    <location>
        <begin position="628"/>
        <end position="638"/>
    </location>
</feature>
<evidence type="ECO:0000313" key="3">
    <source>
        <dbReference type="Proteomes" id="UP000187455"/>
    </source>
</evidence>
<protein>
    <submittedName>
        <fullName evidence="2">Uncharacterized protein</fullName>
    </submittedName>
</protein>
<feature type="region of interest" description="Disordered" evidence="1">
    <location>
        <begin position="398"/>
        <end position="458"/>
    </location>
</feature>
<feature type="compositionally biased region" description="Polar residues" evidence="1">
    <location>
        <begin position="736"/>
        <end position="746"/>
    </location>
</feature>
<dbReference type="AlphaFoldDB" id="A0A1R0GSW3"/>
<feature type="region of interest" description="Disordered" evidence="1">
    <location>
        <begin position="913"/>
        <end position="963"/>
    </location>
</feature>
<feature type="compositionally biased region" description="Basic and acidic residues" evidence="1">
    <location>
        <begin position="853"/>
        <end position="866"/>
    </location>
</feature>
<dbReference type="STRING" id="133383.A0A1R0GSW3"/>
<feature type="compositionally biased region" description="Polar residues" evidence="1">
    <location>
        <begin position="535"/>
        <end position="547"/>
    </location>
</feature>
<feature type="compositionally biased region" description="Basic and acidic residues" evidence="1">
    <location>
        <begin position="929"/>
        <end position="947"/>
    </location>
</feature>
<gene>
    <name evidence="2" type="ORF">AYI68_g5941</name>
</gene>
<feature type="compositionally biased region" description="Low complexity" evidence="1">
    <location>
        <begin position="418"/>
        <end position="429"/>
    </location>
</feature>
<dbReference type="OrthoDB" id="306876at2759"/>
<feature type="compositionally biased region" description="Basic and acidic residues" evidence="1">
    <location>
        <begin position="718"/>
        <end position="735"/>
    </location>
</feature>
<comment type="caution">
    <text evidence="2">The sequence shown here is derived from an EMBL/GenBank/DDBJ whole genome shotgun (WGS) entry which is preliminary data.</text>
</comment>
<evidence type="ECO:0000313" key="2">
    <source>
        <dbReference type="EMBL" id="OLY79976.1"/>
    </source>
</evidence>
<feature type="compositionally biased region" description="Basic residues" evidence="1">
    <location>
        <begin position="7"/>
        <end position="19"/>
    </location>
</feature>
<name>A0A1R0GSW3_9FUNG</name>
<feature type="compositionally biased region" description="Basic and acidic residues" evidence="1">
    <location>
        <begin position="592"/>
        <end position="602"/>
    </location>
</feature>
<feature type="compositionally biased region" description="Polar residues" evidence="1">
    <location>
        <begin position="398"/>
        <end position="409"/>
    </location>
</feature>
<feature type="region of interest" description="Disordered" evidence="1">
    <location>
        <begin position="663"/>
        <end position="893"/>
    </location>
</feature>
<feature type="compositionally biased region" description="Low complexity" evidence="1">
    <location>
        <begin position="830"/>
        <end position="852"/>
    </location>
</feature>
<sequence length="963" mass="107752">MTVNKTPSKKTPSKSKKNAVHGSPPPSFLLNNPSSPNFVCTVGNEVKSRAINPAVDYFMASDTGAQAVEFYNIQAYPFYESNIKPVAVATHDFYSNNIKPTVLKVAEPALKVVEYQISEATIFASEKYQKSKLIKPFVDTYYQKAVYIYDTYIHPNTVLVVLKTSNFFEHTVYPNVVATYNQNIKPFYYNTFKPFWIHHIQPGLKSLAIKIHDFTVDHAIPFIRKYSGVILDHIEYFLEFQLPRLCGEFVNLLNPWYSDTFVPMINSVKRDHIDPYFVKFPVLNVFIEVPRFLLQFSKEIYYIFYEALTGKQNKVLKERRLERLKKVNMNHNQKHFSSKKKAESKNLFVDSMNFDQEWLRYKLHANAEIAAGGIQKAFSWLFSKTGEVLSIAKKTFEDNTNSEPNMSSSSRKRVVLKPSSSPSAPTSSSDKIYKTVSSQEPVEQKDESEHIFSIQTGVNDEINPEEYLSIKSGEISHSQTPQANSQEAATDEAEFFEKELLKIQHQAEVLNQKLNSLKKKSSNQNEVHENKKVTETSLASDSQSVPESKSLESDANMEPAGIHSDHSEQKPISTDETVDYSSESESSIFKPSIEKKDSKIKSPEPVVEASPPLESVKNPEPKNVNNDSSSSKTVEDSSLLIVSDEKNLEFESEKVILNESSQIFAESSSNSESLSSEGSISTEPVPQVSESQILESSKDEKAAPSPTPESVVKTSQPADDKAESIENLVDDKKLETSSIGDSSSKANKLEDFVIVRNENDENLGADKDRNVPFEKTKKDPKKAASDWVKEAKQSISKEMAENRSRNGATKVSSDSSVKEDDTVNTKEPLSETSSASTESAASASPTLTSASSSEKKPQVEIKRQEIPKISTSNESKKPIATELSQEKVADKDDVLKEMDHGKISEIFVDEVYKGQSAKPIPTSTTLTSSKDENSSTQEKTAEPEIRSTTRAIKVIKRKKKSTQ</sequence>
<feature type="compositionally biased region" description="Low complexity" evidence="1">
    <location>
        <begin position="663"/>
        <end position="683"/>
    </location>
</feature>